<dbReference type="AlphaFoldDB" id="A0A1E3X6Y7"/>
<accession>A0A1E3X6Y7</accession>
<evidence type="ECO:0008006" key="3">
    <source>
        <dbReference type="Google" id="ProtNLM"/>
    </source>
</evidence>
<sequence>MWKNSFFVGFSVFVIFGMLMSAIPRESQAIPPFARKYATACPTCHVVFPKLNQFGRQFRANGYRIPVGEEMFIKDEPAGGQMLLGAKPWKKLFPNAIWPSDIAGTVPIGAFVDQRIRFKTKERGAGSKAPRTIFEGIHEFELLVGGTFGERFSFFGDPKVWEGTEKPTEIGRLFIQYNRSPQFNLRFGILEPRAIMPFSKHRQWIRMEEHLMNNTPTISPGGNDLAKFSFRKSEGFEFFGAKEYGRHGIEYAAGVLSGKNWDSSKNSEGYAGGSASWREVDSDKDWYVALAWKIGGMGVVGKEEETEELVQTQNWRDDSVKLGAFYYNGRTDVPNEFPGSHVADKIGANHFIRTGLTMDLFYGDANIMAGAQFMRNTARDFEAPFDHKDFDAMLYEVELDYVVYPWLLPGIRYELFDPSNYDGGTSGDDNGFQKLTANISLLGAANVKMMLEGTTKFDNDKVGRQEEFRVSFNWTF</sequence>
<gene>
    <name evidence="1" type="ORF">SCARUB_04132</name>
</gene>
<protein>
    <recommendedName>
        <fullName evidence="3">Cytochrome c domain-containing protein</fullName>
    </recommendedName>
</protein>
<name>A0A1E3X6Y7_9BACT</name>
<organism evidence="1 2">
    <name type="scientific">Candidatus Scalindua rubra</name>
    <dbReference type="NCBI Taxonomy" id="1872076"/>
    <lineage>
        <taxon>Bacteria</taxon>
        <taxon>Pseudomonadati</taxon>
        <taxon>Planctomycetota</taxon>
        <taxon>Candidatus Brocadiia</taxon>
        <taxon>Candidatus Brocadiales</taxon>
        <taxon>Candidatus Scalinduaceae</taxon>
        <taxon>Candidatus Scalindua</taxon>
    </lineage>
</organism>
<dbReference type="EMBL" id="MAYW01000180">
    <property type="protein sequence ID" value="ODS30754.1"/>
    <property type="molecule type" value="Genomic_DNA"/>
</dbReference>
<reference evidence="1 2" key="1">
    <citation type="submission" date="2016-07" db="EMBL/GenBank/DDBJ databases">
        <title>Draft genome of Scalindua rubra, obtained from a brine-seawater interface in the Red Sea, sheds light on salt adaptation in anammox bacteria.</title>
        <authorList>
            <person name="Speth D.R."/>
            <person name="Lagkouvardos I."/>
            <person name="Wang Y."/>
            <person name="Qian P.-Y."/>
            <person name="Dutilh B.E."/>
            <person name="Jetten M.S."/>
        </authorList>
    </citation>
    <scope>NUCLEOTIDE SEQUENCE [LARGE SCALE GENOMIC DNA]</scope>
    <source>
        <strain evidence="1">BSI-1</strain>
    </source>
</reference>
<evidence type="ECO:0000313" key="2">
    <source>
        <dbReference type="Proteomes" id="UP000094056"/>
    </source>
</evidence>
<comment type="caution">
    <text evidence="1">The sequence shown here is derived from an EMBL/GenBank/DDBJ whole genome shotgun (WGS) entry which is preliminary data.</text>
</comment>
<evidence type="ECO:0000313" key="1">
    <source>
        <dbReference type="EMBL" id="ODS30754.1"/>
    </source>
</evidence>
<proteinExistence type="predicted"/>
<dbReference type="Proteomes" id="UP000094056">
    <property type="component" value="Unassembled WGS sequence"/>
</dbReference>